<gene>
    <name evidence="3" type="ORF">MNBD_ALPHA03-754</name>
</gene>
<evidence type="ECO:0000259" key="2">
    <source>
        <dbReference type="Pfam" id="PF16653"/>
    </source>
</evidence>
<reference evidence="3" key="1">
    <citation type="submission" date="2018-06" db="EMBL/GenBank/DDBJ databases">
        <authorList>
            <person name="Zhirakovskaya E."/>
        </authorList>
    </citation>
    <scope>NUCLEOTIDE SEQUENCE</scope>
</reference>
<dbReference type="InterPro" id="IPR032095">
    <property type="entry name" value="Sacchrp_dh-like_C"/>
</dbReference>
<accession>A0A3B1AEK9</accession>
<protein>
    <submittedName>
        <fullName evidence="3">Saccharopine dehydrogenase [NADP, L-glutamate-forming]</fullName>
        <ecNumber evidence="3">1.5.1.10</ecNumber>
    </submittedName>
</protein>
<feature type="domain" description="Saccharopine dehydrogenase-like C-terminal" evidence="2">
    <location>
        <begin position="1"/>
        <end position="239"/>
    </location>
</feature>
<dbReference type="PANTHER" id="PTHR11133:SF22">
    <property type="entry name" value="ALPHA-AMINOADIPIC SEMIALDEHYDE SYNTHASE, MITOCHONDRIAL"/>
    <property type="match status" value="1"/>
</dbReference>
<dbReference type="AlphaFoldDB" id="A0A3B1AEK9"/>
<dbReference type="PANTHER" id="PTHR11133">
    <property type="entry name" value="SACCHAROPINE DEHYDROGENASE"/>
    <property type="match status" value="1"/>
</dbReference>
<evidence type="ECO:0000313" key="3">
    <source>
        <dbReference type="EMBL" id="VAX04286.1"/>
    </source>
</evidence>
<dbReference type="EMBL" id="UOFW01000086">
    <property type="protein sequence ID" value="VAX04286.1"/>
    <property type="molecule type" value="Genomic_DNA"/>
</dbReference>
<dbReference type="GO" id="GO:0004755">
    <property type="term" value="F:saccharopine dehydrogenase (NADP+, L-glutamate-forming) activity"/>
    <property type="evidence" value="ECO:0007669"/>
    <property type="project" value="UniProtKB-EC"/>
</dbReference>
<dbReference type="GO" id="GO:0005737">
    <property type="term" value="C:cytoplasm"/>
    <property type="evidence" value="ECO:0007669"/>
    <property type="project" value="TreeGrafter"/>
</dbReference>
<dbReference type="Gene3D" id="3.30.360.10">
    <property type="entry name" value="Dihydrodipicolinate Reductase, domain 2"/>
    <property type="match status" value="1"/>
</dbReference>
<dbReference type="GO" id="GO:0019878">
    <property type="term" value="P:lysine biosynthetic process via aminoadipic acid"/>
    <property type="evidence" value="ECO:0007669"/>
    <property type="project" value="TreeGrafter"/>
</dbReference>
<sequence>DHLLAHIIEDEARRAGLLNQGHIIDFISYCGGIPAEKNPFTYKFSWTPLGVLTALTSPSIMIKDGKEHATKKAWEDVTELSLGREIFEVYANRNSLPYIKDYGLESETGLRTFVRGTLRLEGWKEAWRDIFPIIENAAPNELKTLSDRLWQAHQYDENEQDRVVLHVALTISPKDGPAWKAALSLDTSGAGWQSAMAQTVSLTVAQAVNALSRLPSGVQAAPHTIKEAQIWLKGLKEAGLEIKAENIKLPA</sequence>
<keyword evidence="1 3" id="KW-0560">Oxidoreductase</keyword>
<dbReference type="EC" id="1.5.1.10" evidence="3"/>
<dbReference type="SUPFAM" id="SSF55347">
    <property type="entry name" value="Glyceraldehyde-3-phosphate dehydrogenase-like, C-terminal domain"/>
    <property type="match status" value="1"/>
</dbReference>
<feature type="non-terminal residue" evidence="3">
    <location>
        <position position="1"/>
    </location>
</feature>
<evidence type="ECO:0000256" key="1">
    <source>
        <dbReference type="ARBA" id="ARBA00023002"/>
    </source>
</evidence>
<proteinExistence type="predicted"/>
<name>A0A3B1AEK9_9ZZZZ</name>
<dbReference type="Pfam" id="PF16653">
    <property type="entry name" value="Sacchrp_dh_C"/>
    <property type="match status" value="1"/>
</dbReference>
<organism evidence="3">
    <name type="scientific">hydrothermal vent metagenome</name>
    <dbReference type="NCBI Taxonomy" id="652676"/>
    <lineage>
        <taxon>unclassified sequences</taxon>
        <taxon>metagenomes</taxon>
        <taxon>ecological metagenomes</taxon>
    </lineage>
</organism>
<dbReference type="InterPro" id="IPR051168">
    <property type="entry name" value="AASS"/>
</dbReference>